<dbReference type="PANTHER" id="PTHR13612:SF0">
    <property type="entry name" value="ENHANCER OF MRNA-DECAPPING PROTEIN 3"/>
    <property type="match status" value="1"/>
</dbReference>
<dbReference type="AlphaFoldDB" id="A0A5B7GB01"/>
<dbReference type="EMBL" id="VSRR010013678">
    <property type="protein sequence ID" value="MPC56082.1"/>
    <property type="molecule type" value="Genomic_DNA"/>
</dbReference>
<dbReference type="GO" id="GO:0000932">
    <property type="term" value="C:P-body"/>
    <property type="evidence" value="ECO:0007669"/>
    <property type="project" value="TreeGrafter"/>
</dbReference>
<dbReference type="Gene3D" id="2.30.30.100">
    <property type="match status" value="1"/>
</dbReference>
<reference evidence="2 3" key="1">
    <citation type="submission" date="2019-05" db="EMBL/GenBank/DDBJ databases">
        <title>Another draft genome of Portunus trituberculatus and its Hox gene families provides insights of decapod evolution.</title>
        <authorList>
            <person name="Jeong J.-H."/>
            <person name="Song I."/>
            <person name="Kim S."/>
            <person name="Choi T."/>
            <person name="Kim D."/>
            <person name="Ryu S."/>
            <person name="Kim W."/>
        </authorList>
    </citation>
    <scope>NUCLEOTIDE SEQUENCE [LARGE SCALE GENOMIC DNA]</scope>
    <source>
        <tissue evidence="2">Muscle</tissue>
    </source>
</reference>
<accession>A0A5B7GB01</accession>
<comment type="caution">
    <text evidence="2">The sequence shown here is derived from an EMBL/GenBank/DDBJ whole genome shotgun (WGS) entry which is preliminary data.</text>
</comment>
<protein>
    <submittedName>
        <fullName evidence="2">Enhancer of mRNA-decapping protein 3</fullName>
    </submittedName>
</protein>
<name>A0A5B7GB01_PORTR</name>
<keyword evidence="3" id="KW-1185">Reference proteome</keyword>
<proteinExistence type="predicted"/>
<evidence type="ECO:0000259" key="1">
    <source>
        <dbReference type="Pfam" id="PF12701"/>
    </source>
</evidence>
<dbReference type="Proteomes" id="UP000324222">
    <property type="component" value="Unassembled WGS sequence"/>
</dbReference>
<dbReference type="GO" id="GO:0003729">
    <property type="term" value="F:mRNA binding"/>
    <property type="evidence" value="ECO:0007669"/>
    <property type="project" value="TreeGrafter"/>
</dbReference>
<sequence length="98" mass="10964">MLQMLKKKKLREVSRHFGSLSEEQFDLGTFMVTFPEGDSERQDMTEEYVGCQVSVEVGGGLGFYQGKVVAINTQRQTLSLTQVIHNGRPAPLSEVTIK</sequence>
<dbReference type="InterPro" id="IPR025609">
    <property type="entry name" value="Lsm14-like_N"/>
</dbReference>
<evidence type="ECO:0000313" key="3">
    <source>
        <dbReference type="Proteomes" id="UP000324222"/>
    </source>
</evidence>
<organism evidence="2 3">
    <name type="scientific">Portunus trituberculatus</name>
    <name type="common">Swimming crab</name>
    <name type="synonym">Neptunus trituberculatus</name>
    <dbReference type="NCBI Taxonomy" id="210409"/>
    <lineage>
        <taxon>Eukaryota</taxon>
        <taxon>Metazoa</taxon>
        <taxon>Ecdysozoa</taxon>
        <taxon>Arthropoda</taxon>
        <taxon>Crustacea</taxon>
        <taxon>Multicrustacea</taxon>
        <taxon>Malacostraca</taxon>
        <taxon>Eumalacostraca</taxon>
        <taxon>Eucarida</taxon>
        <taxon>Decapoda</taxon>
        <taxon>Pleocyemata</taxon>
        <taxon>Brachyura</taxon>
        <taxon>Eubrachyura</taxon>
        <taxon>Portunoidea</taxon>
        <taxon>Portunidae</taxon>
        <taxon>Portuninae</taxon>
        <taxon>Portunus</taxon>
    </lineage>
</organism>
<gene>
    <name evidence="2" type="primary">EDC3_0</name>
    <name evidence="2" type="ORF">E2C01_050035</name>
</gene>
<dbReference type="OrthoDB" id="10030313at2759"/>
<feature type="domain" description="Lsm14-like N-terminal" evidence="1">
    <location>
        <begin position="47"/>
        <end position="90"/>
    </location>
</feature>
<dbReference type="Pfam" id="PF12701">
    <property type="entry name" value="LSM14"/>
    <property type="match status" value="1"/>
</dbReference>
<evidence type="ECO:0000313" key="2">
    <source>
        <dbReference type="EMBL" id="MPC56082.1"/>
    </source>
</evidence>
<dbReference type="PANTHER" id="PTHR13612">
    <property type="entry name" value="ENHANCER OF MRNA-DECAPPING PROTEIN 3"/>
    <property type="match status" value="1"/>
</dbReference>
<dbReference type="GO" id="GO:0031087">
    <property type="term" value="P:deadenylation-independent decapping of nuclear-transcribed mRNA"/>
    <property type="evidence" value="ECO:0007669"/>
    <property type="project" value="TreeGrafter"/>
</dbReference>
<dbReference type="GO" id="GO:0033962">
    <property type="term" value="P:P-body assembly"/>
    <property type="evidence" value="ECO:0007669"/>
    <property type="project" value="TreeGrafter"/>
</dbReference>